<keyword evidence="1" id="KW-0472">Membrane</keyword>
<feature type="transmembrane region" description="Helical" evidence="1">
    <location>
        <begin position="77"/>
        <end position="94"/>
    </location>
</feature>
<sequence length="384" mass="43792">MQRQCLQAGMDQKRMGVASLLSQRVRTDRPEPMQCTSVGPTKGMMFGTYSSLTGKPVEISVCICQILRLYNINSSPLLTWLIFLLKIAAKLNLVRICHWESLDFLCLSLAYPKFYINQSPVFLLSLESLSVFFSYLLNIFVVNFSFISLFFYFFQSGNKLSILIQTSAAKPVGWEGQEADGNAANTRYSTKNLLIHFDTSNESLTFVKSNANMLFKLRRSSKGTSMFTQHHSAGLPVLRTYNNTSVSLNQTLGYSNGSINCFGLLQSTLHPRLYFHLLSLLCFDPLLCLSFIFELVHSFAYISSCTFSFFSLFPQLINILYVFEPSPLKLESVIFDTDLSYLSLIFKHFLVRFVQPNPFLVCWTFNIENKMKKIGSVHQRKCVE</sequence>
<evidence type="ECO:0000313" key="3">
    <source>
        <dbReference type="Proteomes" id="UP000037035"/>
    </source>
</evidence>
<protein>
    <submittedName>
        <fullName evidence="2">Uncharacterized protein</fullName>
    </submittedName>
</protein>
<evidence type="ECO:0000256" key="1">
    <source>
        <dbReference type="SAM" id="Phobius"/>
    </source>
</evidence>
<accession>A0A0L6VQA8</accession>
<proteinExistence type="predicted"/>
<gene>
    <name evidence="2" type="ORF">VP01_1211g3</name>
</gene>
<dbReference type="VEuPathDB" id="FungiDB:VP01_1211g3"/>
<keyword evidence="1" id="KW-0812">Transmembrane</keyword>
<dbReference type="EMBL" id="LAVV01002355">
    <property type="protein sequence ID" value="KNZ62881.1"/>
    <property type="molecule type" value="Genomic_DNA"/>
</dbReference>
<dbReference type="AlphaFoldDB" id="A0A0L6VQA8"/>
<feature type="transmembrane region" description="Helical" evidence="1">
    <location>
        <begin position="132"/>
        <end position="154"/>
    </location>
</feature>
<feature type="transmembrane region" description="Helical" evidence="1">
    <location>
        <begin position="299"/>
        <end position="323"/>
    </location>
</feature>
<evidence type="ECO:0000313" key="2">
    <source>
        <dbReference type="EMBL" id="KNZ62881.1"/>
    </source>
</evidence>
<reference evidence="2 3" key="1">
    <citation type="submission" date="2015-08" db="EMBL/GenBank/DDBJ databases">
        <title>Next Generation Sequencing and Analysis of the Genome of Puccinia sorghi L Schw, the Causal Agent of Maize Common Rust.</title>
        <authorList>
            <person name="Rochi L."/>
            <person name="Burguener G."/>
            <person name="Darino M."/>
            <person name="Turjanski A."/>
            <person name="Kreff E."/>
            <person name="Dieguez M.J."/>
            <person name="Sacco F."/>
        </authorList>
    </citation>
    <scope>NUCLEOTIDE SEQUENCE [LARGE SCALE GENOMIC DNA]</scope>
    <source>
        <strain evidence="2 3">RO10H11247</strain>
    </source>
</reference>
<feature type="transmembrane region" description="Helical" evidence="1">
    <location>
        <begin position="273"/>
        <end position="293"/>
    </location>
</feature>
<comment type="caution">
    <text evidence="2">The sequence shown here is derived from an EMBL/GenBank/DDBJ whole genome shotgun (WGS) entry which is preliminary data.</text>
</comment>
<organism evidence="2 3">
    <name type="scientific">Puccinia sorghi</name>
    <dbReference type="NCBI Taxonomy" id="27349"/>
    <lineage>
        <taxon>Eukaryota</taxon>
        <taxon>Fungi</taxon>
        <taxon>Dikarya</taxon>
        <taxon>Basidiomycota</taxon>
        <taxon>Pucciniomycotina</taxon>
        <taxon>Pucciniomycetes</taxon>
        <taxon>Pucciniales</taxon>
        <taxon>Pucciniaceae</taxon>
        <taxon>Puccinia</taxon>
    </lineage>
</organism>
<name>A0A0L6VQA8_9BASI</name>
<keyword evidence="3" id="KW-1185">Reference proteome</keyword>
<keyword evidence="1" id="KW-1133">Transmembrane helix</keyword>
<dbReference type="Proteomes" id="UP000037035">
    <property type="component" value="Unassembled WGS sequence"/>
</dbReference>